<protein>
    <submittedName>
        <fullName evidence="6">LLM class F420-dependent oxidoreductase</fullName>
    </submittedName>
</protein>
<evidence type="ECO:0000256" key="1">
    <source>
        <dbReference type="ARBA" id="ARBA00022630"/>
    </source>
</evidence>
<evidence type="ECO:0000256" key="3">
    <source>
        <dbReference type="ARBA" id="ARBA00023002"/>
    </source>
</evidence>
<evidence type="ECO:0000259" key="5">
    <source>
        <dbReference type="Pfam" id="PF00296"/>
    </source>
</evidence>
<keyword evidence="4" id="KW-0503">Monooxygenase</keyword>
<dbReference type="PANTHER" id="PTHR42847:SF4">
    <property type="entry name" value="ALKANESULFONATE MONOOXYGENASE-RELATED"/>
    <property type="match status" value="1"/>
</dbReference>
<dbReference type="GO" id="GO:0008726">
    <property type="term" value="F:alkanesulfonate monooxygenase activity"/>
    <property type="evidence" value="ECO:0007669"/>
    <property type="project" value="TreeGrafter"/>
</dbReference>
<evidence type="ECO:0000313" key="7">
    <source>
        <dbReference type="Proteomes" id="UP000503011"/>
    </source>
</evidence>
<dbReference type="Proteomes" id="UP000503011">
    <property type="component" value="Chromosome"/>
</dbReference>
<reference evidence="6 7" key="2">
    <citation type="submission" date="2020-03" db="EMBL/GenBank/DDBJ databases">
        <authorList>
            <person name="Ichikawa N."/>
            <person name="Kimura A."/>
            <person name="Kitahashi Y."/>
            <person name="Uohara A."/>
        </authorList>
    </citation>
    <scope>NUCLEOTIDE SEQUENCE [LARGE SCALE GENOMIC DNA]</scope>
    <source>
        <strain evidence="6 7">NBRC 105367</strain>
    </source>
</reference>
<evidence type="ECO:0000313" key="6">
    <source>
        <dbReference type="EMBL" id="BCB89906.1"/>
    </source>
</evidence>
<dbReference type="SUPFAM" id="SSF51679">
    <property type="entry name" value="Bacterial luciferase-like"/>
    <property type="match status" value="1"/>
</dbReference>
<dbReference type="EMBL" id="AP022871">
    <property type="protein sequence ID" value="BCB89906.1"/>
    <property type="molecule type" value="Genomic_DNA"/>
</dbReference>
<dbReference type="AlphaFoldDB" id="A0A6F8YV22"/>
<dbReference type="Pfam" id="PF00296">
    <property type="entry name" value="Bac_luciferase"/>
    <property type="match status" value="1"/>
</dbReference>
<sequence>MPTFGFKLPNCGGMMARPEWTTPANILRLARRAAELGFDSVWLHDHYVAPREYDHLPLVPALDPLTVMSYVTAAVPGITVGTAALVLPLREPVALAKQMVTVSEFAPGRVVFGVGAGQYESEFEAFGSTAFGRRGKVVEESLTLIGRLMSEDRITFDGEFRQLRDARIQPLPATRPPIWVAGNAPPAIRRAARHGDGWICAARAEPEVAELVRLARTSREKAGGGPFTVALSTTVARAERGGRSGPKLHEHKHNITGDAAAVAAAIDRYAEAGVDHVILTFATDTLDALVEDMQWFAENVVGVTAGRAAV</sequence>
<keyword evidence="2" id="KW-0288">FMN</keyword>
<dbReference type="PANTHER" id="PTHR42847">
    <property type="entry name" value="ALKANESULFONATE MONOOXYGENASE"/>
    <property type="match status" value="1"/>
</dbReference>
<dbReference type="InterPro" id="IPR011251">
    <property type="entry name" value="Luciferase-like_dom"/>
</dbReference>
<proteinExistence type="predicted"/>
<dbReference type="RefSeq" id="WP_173161966.1">
    <property type="nucleotide sequence ID" value="NZ_AP022871.1"/>
</dbReference>
<feature type="domain" description="Luciferase-like" evidence="5">
    <location>
        <begin position="4"/>
        <end position="239"/>
    </location>
</feature>
<dbReference type="InterPro" id="IPR050172">
    <property type="entry name" value="SsuD_RutA_monooxygenase"/>
</dbReference>
<organism evidence="6 7">
    <name type="scientific">Phytohabitans suffuscus</name>
    <dbReference type="NCBI Taxonomy" id="624315"/>
    <lineage>
        <taxon>Bacteria</taxon>
        <taxon>Bacillati</taxon>
        <taxon>Actinomycetota</taxon>
        <taxon>Actinomycetes</taxon>
        <taxon>Micromonosporales</taxon>
        <taxon>Micromonosporaceae</taxon>
    </lineage>
</organism>
<dbReference type="GO" id="GO:0046306">
    <property type="term" value="P:alkanesulfonate catabolic process"/>
    <property type="evidence" value="ECO:0007669"/>
    <property type="project" value="TreeGrafter"/>
</dbReference>
<evidence type="ECO:0000256" key="2">
    <source>
        <dbReference type="ARBA" id="ARBA00022643"/>
    </source>
</evidence>
<accession>A0A6F8YV22</accession>
<gene>
    <name evidence="6" type="ORF">Psuf_072190</name>
</gene>
<dbReference type="Gene3D" id="3.20.20.30">
    <property type="entry name" value="Luciferase-like domain"/>
    <property type="match status" value="1"/>
</dbReference>
<dbReference type="InterPro" id="IPR036661">
    <property type="entry name" value="Luciferase-like_sf"/>
</dbReference>
<name>A0A6F8YV22_9ACTN</name>
<keyword evidence="7" id="KW-1185">Reference proteome</keyword>
<dbReference type="NCBIfam" id="TIGR03619">
    <property type="entry name" value="F420_Rv2161c"/>
    <property type="match status" value="1"/>
</dbReference>
<dbReference type="InterPro" id="IPR019921">
    <property type="entry name" value="Lucif-like_OxRdtase_Rv2161c"/>
</dbReference>
<keyword evidence="1" id="KW-0285">Flavoprotein</keyword>
<reference evidence="6 7" key="1">
    <citation type="submission" date="2020-03" db="EMBL/GenBank/DDBJ databases">
        <title>Whole genome shotgun sequence of Phytohabitans suffuscus NBRC 105367.</title>
        <authorList>
            <person name="Komaki H."/>
            <person name="Tamura T."/>
        </authorList>
    </citation>
    <scope>NUCLEOTIDE SEQUENCE [LARGE SCALE GENOMIC DNA]</scope>
    <source>
        <strain evidence="6 7">NBRC 105367</strain>
    </source>
</reference>
<evidence type="ECO:0000256" key="4">
    <source>
        <dbReference type="ARBA" id="ARBA00023033"/>
    </source>
</evidence>
<keyword evidence="3" id="KW-0560">Oxidoreductase</keyword>
<dbReference type="KEGG" id="psuu:Psuf_072190"/>